<dbReference type="Proteomes" id="UP000824681">
    <property type="component" value="Chromosome"/>
</dbReference>
<evidence type="ECO:0000256" key="8">
    <source>
        <dbReference type="SAM" id="Phobius"/>
    </source>
</evidence>
<evidence type="ECO:0000256" key="5">
    <source>
        <dbReference type="ARBA" id="ARBA00022692"/>
    </source>
</evidence>
<feature type="transmembrane region" description="Helical" evidence="8">
    <location>
        <begin position="302"/>
        <end position="324"/>
    </location>
</feature>
<evidence type="ECO:0000256" key="6">
    <source>
        <dbReference type="ARBA" id="ARBA00022989"/>
    </source>
</evidence>
<reference evidence="10 11" key="1">
    <citation type="journal article" date="2021" name="ACS Chem. Biol.">
        <title>Genomic-Led Discovery of a Novel Glycopeptide Antibiotic by Nonomuraea coxensis DSM 45129.</title>
        <authorList>
            <person name="Yushchuk O."/>
            <person name="Vior N.M."/>
            <person name="Andreo-Vidal A."/>
            <person name="Berini F."/>
            <person name="Ruckert C."/>
            <person name="Busche T."/>
            <person name="Binda E."/>
            <person name="Kalinowski J."/>
            <person name="Truman A.W."/>
            <person name="Marinelli F."/>
        </authorList>
    </citation>
    <scope>NUCLEOTIDE SEQUENCE [LARGE SCALE GENOMIC DNA]</scope>
    <source>
        <strain evidence="10 11">DSM 45129</strain>
    </source>
</reference>
<feature type="transmembrane region" description="Helical" evidence="8">
    <location>
        <begin position="344"/>
        <end position="362"/>
    </location>
</feature>
<dbReference type="InterPro" id="IPR050171">
    <property type="entry name" value="MFS_Transporters"/>
</dbReference>
<feature type="transmembrane region" description="Helical" evidence="8">
    <location>
        <begin position="43"/>
        <end position="61"/>
    </location>
</feature>
<proteinExistence type="inferred from homology"/>
<keyword evidence="5 8" id="KW-0812">Transmembrane</keyword>
<feature type="transmembrane region" description="Helical" evidence="8">
    <location>
        <begin position="239"/>
        <end position="258"/>
    </location>
</feature>
<organism evidence="10 11">
    <name type="scientific">Nonomuraea coxensis DSM 45129</name>
    <dbReference type="NCBI Taxonomy" id="1122611"/>
    <lineage>
        <taxon>Bacteria</taxon>
        <taxon>Bacillati</taxon>
        <taxon>Actinomycetota</taxon>
        <taxon>Actinomycetes</taxon>
        <taxon>Streptosporangiales</taxon>
        <taxon>Streptosporangiaceae</taxon>
        <taxon>Nonomuraea</taxon>
    </lineage>
</organism>
<comment type="subcellular location">
    <subcellularLocation>
        <location evidence="1">Cell membrane</location>
        <topology evidence="1">Multi-pass membrane protein</topology>
    </subcellularLocation>
</comment>
<dbReference type="NCBIfam" id="TIGR00924">
    <property type="entry name" value="yjdL_sub1_fam"/>
    <property type="match status" value="1"/>
</dbReference>
<dbReference type="InterPro" id="IPR036259">
    <property type="entry name" value="MFS_trans_sf"/>
</dbReference>
<evidence type="ECO:0000256" key="4">
    <source>
        <dbReference type="ARBA" id="ARBA00022475"/>
    </source>
</evidence>
<evidence type="ECO:0000313" key="11">
    <source>
        <dbReference type="Proteomes" id="UP000824681"/>
    </source>
</evidence>
<feature type="transmembrane region" description="Helical" evidence="8">
    <location>
        <begin position="73"/>
        <end position="93"/>
    </location>
</feature>
<feature type="transmembrane region" description="Helical" evidence="8">
    <location>
        <begin position="161"/>
        <end position="184"/>
    </location>
</feature>
<dbReference type="SUPFAM" id="SSF103473">
    <property type="entry name" value="MFS general substrate transporter"/>
    <property type="match status" value="2"/>
</dbReference>
<dbReference type="InterPro" id="IPR005279">
    <property type="entry name" value="Dipep/tripep_permease"/>
</dbReference>
<feature type="transmembrane region" description="Helical" evidence="8">
    <location>
        <begin position="113"/>
        <end position="140"/>
    </location>
</feature>
<comment type="similarity">
    <text evidence="2">Belongs to the major facilitator superfamily. Proton-dependent oligopeptide transporter (POT/PTR) (TC 2.A.17) family.</text>
</comment>
<dbReference type="InterPro" id="IPR000109">
    <property type="entry name" value="POT_fam"/>
</dbReference>
<dbReference type="PANTHER" id="PTHR23517:SF15">
    <property type="entry name" value="PROTON-DEPENDENT OLIGOPEPTIDE FAMILY TRANSPORT PROTEIN"/>
    <property type="match status" value="1"/>
</dbReference>
<name>A0ABX8U0H6_9ACTN</name>
<evidence type="ECO:0000256" key="3">
    <source>
        <dbReference type="ARBA" id="ARBA00022448"/>
    </source>
</evidence>
<feature type="transmembrane region" description="Helical" evidence="8">
    <location>
        <begin position="404"/>
        <end position="429"/>
    </location>
</feature>
<dbReference type="Pfam" id="PF00854">
    <property type="entry name" value="PTR2"/>
    <property type="match status" value="1"/>
</dbReference>
<dbReference type="RefSeq" id="WP_020546134.1">
    <property type="nucleotide sequence ID" value="NZ_CP068985.1"/>
</dbReference>
<feature type="transmembrane region" description="Helical" evidence="8">
    <location>
        <begin position="264"/>
        <end position="282"/>
    </location>
</feature>
<dbReference type="PROSITE" id="PS50850">
    <property type="entry name" value="MFS"/>
    <property type="match status" value="1"/>
</dbReference>
<evidence type="ECO:0000256" key="7">
    <source>
        <dbReference type="ARBA" id="ARBA00023136"/>
    </source>
</evidence>
<dbReference type="Gene3D" id="1.20.1250.20">
    <property type="entry name" value="MFS general substrate transporter like domains"/>
    <property type="match status" value="1"/>
</dbReference>
<sequence length="513" mass="53408">MSAGDGGRAGAGGVEFAGDGRLVLRRMPNWYLTLFFSDALERFGFYGLQAILVLYAAAPRARGGLGLDIADAASLFGAWIGFMFMLSLVGGWVGDRLLGNRRALLAGCLTSVAGYLCLAVPADWATAAGLPLLGIGGAVYKPNHQAMINIMFGDRSRAREAGISLMYVATQVSALLAPLVTGYLGERVSWHLAFLVPAVVLLATSVQLAVTAPQFGGVGDRPVNPLTPAERAAAARRTVYCVAVPAAVLVAAGLLGVLSATLAIGLTGVLSVVVPVAGYALLYRNPELGPDDRRRLRTFLAVYLGATLFWMIIAHAASLLNLFARDHVDLDVAGFVIPASWLQVATPVFILVLAPVIALVVPRIGGRDNVGVKFALSLGLVGGGFLIMSLATVVAAGGGRISPVWLIVVYLTHACGEVIIAAVTISAAADVLPKGFLGRTLGMLWLFAGLGGGLGSGVVRLSQVMPEPLYYLTLGSVAALCGLGFGLCRRMISRGLAPSPPRPDRVEQGRAAR</sequence>
<accession>A0ABX8U0H6</accession>
<feature type="domain" description="Major facilitator superfamily (MFS) profile" evidence="9">
    <location>
        <begin position="30"/>
        <end position="493"/>
    </location>
</feature>
<keyword evidence="6 8" id="KW-1133">Transmembrane helix</keyword>
<dbReference type="EMBL" id="CP068985">
    <property type="protein sequence ID" value="QYC40182.1"/>
    <property type="molecule type" value="Genomic_DNA"/>
</dbReference>
<keyword evidence="11" id="KW-1185">Reference proteome</keyword>
<evidence type="ECO:0000256" key="2">
    <source>
        <dbReference type="ARBA" id="ARBA00005982"/>
    </source>
</evidence>
<evidence type="ECO:0000313" key="10">
    <source>
        <dbReference type="EMBL" id="QYC40182.1"/>
    </source>
</evidence>
<protein>
    <submittedName>
        <fullName evidence="10">Di-/tripeptide transporter</fullName>
    </submittedName>
</protein>
<evidence type="ECO:0000256" key="1">
    <source>
        <dbReference type="ARBA" id="ARBA00004651"/>
    </source>
</evidence>
<dbReference type="PANTHER" id="PTHR23517">
    <property type="entry name" value="RESISTANCE PROTEIN MDTM, PUTATIVE-RELATED-RELATED"/>
    <property type="match status" value="1"/>
</dbReference>
<feature type="transmembrane region" description="Helical" evidence="8">
    <location>
        <begin position="441"/>
        <end position="463"/>
    </location>
</feature>
<keyword evidence="7 8" id="KW-0472">Membrane</keyword>
<gene>
    <name evidence="10" type="primary">dtpT1</name>
    <name evidence="10" type="ORF">Nocox_12820</name>
</gene>
<evidence type="ECO:0000259" key="9">
    <source>
        <dbReference type="PROSITE" id="PS50850"/>
    </source>
</evidence>
<feature type="transmembrane region" description="Helical" evidence="8">
    <location>
        <begin position="190"/>
        <end position="212"/>
    </location>
</feature>
<keyword evidence="4" id="KW-1003">Cell membrane</keyword>
<keyword evidence="3" id="KW-0813">Transport</keyword>
<feature type="transmembrane region" description="Helical" evidence="8">
    <location>
        <begin position="374"/>
        <end position="398"/>
    </location>
</feature>
<dbReference type="InterPro" id="IPR020846">
    <property type="entry name" value="MFS_dom"/>
</dbReference>
<feature type="transmembrane region" description="Helical" evidence="8">
    <location>
        <begin position="469"/>
        <end position="488"/>
    </location>
</feature>